<dbReference type="EMBL" id="JACNFK010000028">
    <property type="protein sequence ID" value="MBC8519858.1"/>
    <property type="molecule type" value="Genomic_DNA"/>
</dbReference>
<accession>A0A8J6TSP6</accession>
<comment type="subcellular location">
    <subcellularLocation>
        <location evidence="1">Membrane</location>
        <topology evidence="1">Single-pass membrane protein</topology>
    </subcellularLocation>
</comment>
<dbReference type="Proteomes" id="UP000654401">
    <property type="component" value="Unassembled WGS sequence"/>
</dbReference>
<dbReference type="PANTHER" id="PTHR42911">
    <property type="entry name" value="MODULATOR OF FTSH PROTEASE HFLC"/>
    <property type="match status" value="1"/>
</dbReference>
<dbReference type="InterPro" id="IPR001972">
    <property type="entry name" value="Stomatin_HflK_fam"/>
</dbReference>
<dbReference type="GO" id="GO:0016020">
    <property type="term" value="C:membrane"/>
    <property type="evidence" value="ECO:0007669"/>
    <property type="project" value="UniProtKB-SubCell"/>
</dbReference>
<keyword evidence="4 7" id="KW-1133">Transmembrane helix</keyword>
<dbReference type="PRINTS" id="PR00721">
    <property type="entry name" value="STOMATIN"/>
</dbReference>
<evidence type="ECO:0000256" key="7">
    <source>
        <dbReference type="SAM" id="Phobius"/>
    </source>
</evidence>
<dbReference type="InterPro" id="IPR010200">
    <property type="entry name" value="HflC"/>
</dbReference>
<comment type="function">
    <text evidence="6">HflC and HflK could regulate a protease.</text>
</comment>
<comment type="similarity">
    <text evidence="2 6">Belongs to the band 7/mec-2 family. HflC subfamily.</text>
</comment>
<feature type="domain" description="Band 7" evidence="8">
    <location>
        <begin position="20"/>
        <end position="183"/>
    </location>
</feature>
<dbReference type="Gene3D" id="3.30.479.30">
    <property type="entry name" value="Band 7 domain"/>
    <property type="match status" value="1"/>
</dbReference>
<evidence type="ECO:0000259" key="8">
    <source>
        <dbReference type="SMART" id="SM00244"/>
    </source>
</evidence>
<gene>
    <name evidence="9" type="primary">hflC</name>
    <name evidence="9" type="ORF">H8D24_05580</name>
</gene>
<reference evidence="9 10" key="1">
    <citation type="submission" date="2020-08" db="EMBL/GenBank/DDBJ databases">
        <title>Bridging the membrane lipid divide: bacteria of the FCB group superphylum have the potential to synthesize archaeal ether lipids.</title>
        <authorList>
            <person name="Villanueva L."/>
            <person name="Von Meijenfeldt F.A.B."/>
            <person name="Westbye A.B."/>
            <person name="Yadav S."/>
            <person name="Hopmans E.C."/>
            <person name="Dutilh B.E."/>
            <person name="Sinninghe Damste J.S."/>
        </authorList>
    </citation>
    <scope>NUCLEOTIDE SEQUENCE [LARGE SCALE GENOMIC DNA]</scope>
    <source>
        <strain evidence="9">NIOZ-UU100</strain>
    </source>
</reference>
<dbReference type="InterPro" id="IPR001107">
    <property type="entry name" value="Band_7"/>
</dbReference>
<dbReference type="GO" id="GO:0006508">
    <property type="term" value="P:proteolysis"/>
    <property type="evidence" value="ECO:0007669"/>
    <property type="project" value="UniProtKB-KW"/>
</dbReference>
<evidence type="ECO:0000256" key="2">
    <source>
        <dbReference type="ARBA" id="ARBA00007862"/>
    </source>
</evidence>
<evidence type="ECO:0000313" key="9">
    <source>
        <dbReference type="EMBL" id="MBC8519858.1"/>
    </source>
</evidence>
<sequence>MNGIKIVLGVVVVALITFSMSAFIVDERELVIKFRLGEIAETDYKPGIHFQIPIVNNIRKFDKRIQTLDADPERYLTAEKKNVQVDSFVKWRIVDVETFFKSVGGDFWVANQRLSQVVKDGLRGEFGKRSVQEVISGERDEIMAAITASAGIQAKAFGIEVVDVRIKRVDLPQEVSNSVFRRMEAERDRIAKEFRSEGSEAAERIRAEADRQRTVIIAEANQKAEKMRGEGDAKATEIYATAYNKDPEFYAFYRSLGAYEKTFSSQGDLLVLEPDSEFFQYFNGKVTK</sequence>
<keyword evidence="9" id="KW-0645">Protease</keyword>
<keyword evidence="3 7" id="KW-0812">Transmembrane</keyword>
<feature type="transmembrane region" description="Helical" evidence="7">
    <location>
        <begin position="6"/>
        <end position="25"/>
    </location>
</feature>
<evidence type="ECO:0000256" key="6">
    <source>
        <dbReference type="PIRNR" id="PIRNR005651"/>
    </source>
</evidence>
<keyword evidence="9" id="KW-0378">Hydrolase</keyword>
<keyword evidence="5 7" id="KW-0472">Membrane</keyword>
<dbReference type="SMART" id="SM00244">
    <property type="entry name" value="PHB"/>
    <property type="match status" value="1"/>
</dbReference>
<evidence type="ECO:0000256" key="1">
    <source>
        <dbReference type="ARBA" id="ARBA00004167"/>
    </source>
</evidence>
<protein>
    <recommendedName>
        <fullName evidence="6">Protein HflC</fullName>
    </recommendedName>
</protein>
<name>A0A8J6TSP6_9GAMM</name>
<dbReference type="GO" id="GO:0008233">
    <property type="term" value="F:peptidase activity"/>
    <property type="evidence" value="ECO:0007669"/>
    <property type="project" value="UniProtKB-KW"/>
</dbReference>
<dbReference type="AlphaFoldDB" id="A0A8J6TSP6"/>
<organism evidence="9 10">
    <name type="scientific">Candidatus Thiopontia autotrophica</name>
    <dbReference type="NCBI Taxonomy" id="2841688"/>
    <lineage>
        <taxon>Bacteria</taxon>
        <taxon>Pseudomonadati</taxon>
        <taxon>Pseudomonadota</taxon>
        <taxon>Gammaproteobacteria</taxon>
        <taxon>Candidatus Thiopontia</taxon>
    </lineage>
</organism>
<comment type="caution">
    <text evidence="9">The sequence shown here is derived from an EMBL/GenBank/DDBJ whole genome shotgun (WGS) entry which is preliminary data.</text>
</comment>
<dbReference type="SUPFAM" id="SSF117892">
    <property type="entry name" value="Band 7/SPFH domain"/>
    <property type="match status" value="1"/>
</dbReference>
<dbReference type="Pfam" id="PF01145">
    <property type="entry name" value="Band_7"/>
    <property type="match status" value="1"/>
</dbReference>
<dbReference type="PIRSF" id="PIRSF005651">
    <property type="entry name" value="HflC"/>
    <property type="match status" value="1"/>
</dbReference>
<dbReference type="CDD" id="cd03405">
    <property type="entry name" value="SPFH_HflC"/>
    <property type="match status" value="1"/>
</dbReference>
<evidence type="ECO:0000313" key="10">
    <source>
        <dbReference type="Proteomes" id="UP000654401"/>
    </source>
</evidence>
<evidence type="ECO:0000256" key="4">
    <source>
        <dbReference type="ARBA" id="ARBA00022989"/>
    </source>
</evidence>
<dbReference type="PANTHER" id="PTHR42911:SF1">
    <property type="entry name" value="MODULATOR OF FTSH PROTEASE HFLC"/>
    <property type="match status" value="1"/>
</dbReference>
<evidence type="ECO:0000256" key="5">
    <source>
        <dbReference type="ARBA" id="ARBA00023136"/>
    </source>
</evidence>
<proteinExistence type="inferred from homology"/>
<dbReference type="InterPro" id="IPR036013">
    <property type="entry name" value="Band_7/SPFH_dom_sf"/>
</dbReference>
<dbReference type="NCBIfam" id="TIGR01932">
    <property type="entry name" value="hflC"/>
    <property type="match status" value="1"/>
</dbReference>
<evidence type="ECO:0000256" key="3">
    <source>
        <dbReference type="ARBA" id="ARBA00022692"/>
    </source>
</evidence>